<dbReference type="OrthoDB" id="10521891at2759"/>
<dbReference type="GO" id="GO:0046789">
    <property type="term" value="F:host cell surface receptor binding"/>
    <property type="evidence" value="ECO:0007669"/>
    <property type="project" value="InterPro"/>
</dbReference>
<feature type="compositionally biased region" description="Low complexity" evidence="1">
    <location>
        <begin position="840"/>
        <end position="853"/>
    </location>
</feature>
<dbReference type="Gene3D" id="1.20.58.830">
    <property type="match status" value="5"/>
</dbReference>
<feature type="compositionally biased region" description="Polar residues" evidence="1">
    <location>
        <begin position="1626"/>
        <end position="1635"/>
    </location>
</feature>
<feature type="region of interest" description="Disordered" evidence="1">
    <location>
        <begin position="2428"/>
        <end position="2471"/>
    </location>
</feature>
<feature type="compositionally biased region" description="Basic and acidic residues" evidence="1">
    <location>
        <begin position="896"/>
        <end position="905"/>
    </location>
</feature>
<gene>
    <name evidence="8" type="ORF">PFAG_06028</name>
</gene>
<dbReference type="Pfam" id="PF18562">
    <property type="entry name" value="CIDR1_gamma"/>
    <property type="match status" value="1"/>
</dbReference>
<dbReference type="Pfam" id="PF03011">
    <property type="entry name" value="PFEMP"/>
    <property type="match status" value="2"/>
</dbReference>
<accession>W7FNG7</accession>
<evidence type="ECO:0000259" key="4">
    <source>
        <dbReference type="Pfam" id="PF05424"/>
    </source>
</evidence>
<evidence type="ECO:0000256" key="2">
    <source>
        <dbReference type="SAM" id="Phobius"/>
    </source>
</evidence>
<dbReference type="FunFam" id="1.20.58.830:FF:000001">
    <property type="entry name" value="Erythrocyte membrane protein 1, PfEMP1"/>
    <property type="match status" value="1"/>
</dbReference>
<feature type="domain" description="Duffy-antigen binding" evidence="4">
    <location>
        <begin position="1765"/>
        <end position="1945"/>
    </location>
</feature>
<dbReference type="InterPro" id="IPR042202">
    <property type="entry name" value="Duffy-ag-bd_sf"/>
</dbReference>
<evidence type="ECO:0000259" key="3">
    <source>
        <dbReference type="Pfam" id="PF03011"/>
    </source>
</evidence>
<dbReference type="InterPro" id="IPR008602">
    <property type="entry name" value="Duffy-antigen-binding"/>
</dbReference>
<dbReference type="FunFam" id="1.20.58.830:FF:000003">
    <property type="entry name" value="Erythrocyte membrane protein 1, PfEMP1"/>
    <property type="match status" value="1"/>
</dbReference>
<feature type="domain" description="Duffy-binding-like" evidence="3">
    <location>
        <begin position="645"/>
        <end position="803"/>
    </location>
</feature>
<evidence type="ECO:0000256" key="1">
    <source>
        <dbReference type="SAM" id="MobiDB-lite"/>
    </source>
</evidence>
<feature type="compositionally biased region" description="Pro residues" evidence="1">
    <location>
        <begin position="827"/>
        <end position="839"/>
    </location>
</feature>
<dbReference type="Pfam" id="PF22672">
    <property type="entry name" value="DBL_C"/>
    <property type="match status" value="3"/>
</dbReference>
<organism evidence="8">
    <name type="scientific">Plasmodium falciparum Santa Lucia</name>
    <dbReference type="NCBI Taxonomy" id="478859"/>
    <lineage>
        <taxon>Eukaryota</taxon>
        <taxon>Sar</taxon>
        <taxon>Alveolata</taxon>
        <taxon>Apicomplexa</taxon>
        <taxon>Aconoidasida</taxon>
        <taxon>Haemosporida</taxon>
        <taxon>Plasmodiidae</taxon>
        <taxon>Plasmodium</taxon>
        <taxon>Plasmodium (Laverania)</taxon>
    </lineage>
</organism>
<feature type="compositionally biased region" description="Pro residues" evidence="1">
    <location>
        <begin position="2443"/>
        <end position="2455"/>
    </location>
</feature>
<dbReference type="Gene3D" id="1.20.1310.20">
    <property type="entry name" value="Duffy-antigen binding domain"/>
    <property type="match status" value="4"/>
</dbReference>
<dbReference type="SUPFAM" id="SSF140924">
    <property type="entry name" value="Duffy binding domain-like"/>
    <property type="match status" value="6"/>
</dbReference>
<feature type="transmembrane region" description="Helical" evidence="2">
    <location>
        <begin position="2472"/>
        <end position="2493"/>
    </location>
</feature>
<sequence length="2494" mass="284885">MVTQSSGGGGGSVDKDGIDHQSAKHLLDSIGKIVHEKVKGEANQYKVALTGQLSFATLSGGESAGFPEPCGLIKDKRDKLLGDNSERYPCRKDDVKRFSDKEGAECSKSKIKDSKNYCGACAPYRRLHVCDKNMVKMDTNNYSKAKDNLLLEVCYAAKEEGDLIKTHYTPYQQKYVNSGSTICTVLARSFADIGDIIRGKDLYIRNNQKKKKLEERLETMFKNIQQNNNTELGELTTAQVREYWWALNRETVWKAITCGTHEGDTYFRATCKGEERTKGYCRCNGDKPDDDKQNIDPPTYFDYVPQYLRWFEEWAEDFCRKKNKKLKDVKNKCRGKNGTERYCDLNGYDCEKTKRGRNKYLWDYKCAGCFLSCSHFRTWIDNQRKQFLKQKEQFDEQKKQCETVISGKPRQKRGARINNNYEGYEKIFYEKLKNDGYGTVDGFLGLLNEEKACKDITDEKEGKIDFAKVSGSTTASDKSSYDDDSNKTFSHTTYCQACPWCGVKRNGSGANTKWERKDNMDKCQPKNLYEPKSDDVGTTINFLYSGEGEKDIETKLKAFCTKTQNGSDGSGGGGGGGNSDSQDLYQKWKCYQLEDLQKVPNPNGVDDEDDDLEYENELKSSGGLCILENNDGKEEVNKQKTFNNFFNFWVAHVLKDSIYWRTKKLERCLKNKKTCGNNKCNTDCECFKRWVEQKKQQEWGKIKEHFGNQEHFKNKGENGASDMFRGVMESPDFVLEQVLEKEVLLTSLQEAYGNADDIKHIEELLKEEEAAGVVGGENNTTIDKLLQHEEDEAKQCIEKHKCQDPPPAPTGEGVARSATSHDKSQSPAPPAVPSPPAGPQSPASTAATATTVGDDTDSEEEEEEENEDEDDEDDDDEEPEETAEDTQPEEVPEEGSPEKEDEVKPCDIVNTLFSDTKNFSDACTLKYGSKSHVGWKCISDTTTGKSGGDKDGAICIPPRRRKLYLHKIEGVDTTDDKSLRKWFIETAAIETFFLWHRYKKEWEHKNKPQNGLVGEAGGLATLASGSGDDDDEDPEKQLQKGHIPIDFLRQMFYTLGDYRDILYSGGNDTSDSKSTSNSNDNLKNIVLEASNDKENMQKIQDKIKEHINSGSKAAGIAPKSSAQTPDKWWDDNAKDIWKGMICALTYEDNGEKGTQQITQNEEVRKAFFGENTPDKPVTTGTSNGTYENNYQYKTVKLENSGTEAKPNGDPASGENTPLDSFIKRPPYFRYLEEWGQNFCKKRTEMLEKIKKDCKQGGKKCSGYGENCDDNLLDKKYDILPSFNCPRCGRHCSFYKKWINTKKTEFSAQKNVYEQQKKGAERNKDDNGFHKTLENYNEAGDFLERLKNGPCKNNSEEEGKKEVGKKIFDDEGDTFQHTKHCNPCSQFKINCKSGNCIGDGTNVKCKDKTTIDANDIENEGNSTNEVVMRVSDSNTTEFGDLKSSCENAHIFKGIKENKWKCGNVCGYNVCKPENVNGEKVSGEGNNENQIILITAFVKLWAENFLEDYNKIRKKLKPCMNSSDGSKCENKCDKKCNCVREWLKKKTTEWTNLKNLYLQQYENADESYPVKTFLEELIPQIALTNGKEKISDLATFKTLYGCNGTDSSQKDIIQCLLNNVQNEINKCPSSTSGSKQCTTPPSNLDDDDTPDEPLDDYYIQQPKICPPPETPLTCVERAAQKVRIEAEGKVKNIDEKLKGNGTTFKGGCNKVKKENNGGNVKDACDFEKTYKNSLHSLDKVCKDNRNERFKIGQKWNSKYIRKIGKDLCIPPRREHMCLDDLNILGGRTINDSTELLKKFQEAAKSEGDDIIKNLLPKNSCNADVICDAMKYSFADLADIIRGRDLWNKNRKERNLQTRLEYAFIKIYNNLEKDKRKYEKDRPKYLQLRSDWWDANRRDIWKAMTCNAPDDAKLLKKNEIGNNTTSSKVNCGHNTEPPDYDYIPQPFRWMQEWSETFCKLLNEQMKQFETECKDCKNNGIMCQNNENGTKCEKCKTQCENYNTLIHKSILEFDKYKETYNELYKNNTKAKISSEEYVKNFLEKLKDQCKDKNSADKYLDEASHCKKYKFTNHSGSNNNNDNYAFKNPPKEYETACECELPDPLDKCPNTEENKGACEKLSIENACKNKDFNNDDDSWTSVDVKDSKGKNNGVLVPPRRRHLCLRNITSNTKSINNKKIFKNKLLKSAYSEGYYLWDKYKHDSTTLLDVMRYSFYDYGDIVKGTDMLDTTSSRQINKRLTELLNASKNGPANVGSWWRKNKTHVWHAMICGYQERNGYNSINPSWCSVPTHDEKTPQFLRWFREWTESFCIERKKLYDIMVNNCKEAECDETTGRISLPQCANACAQYRSYVWTKKNEYFTLKGIYDNEFKSKNKNQEAPDYFKLKFFSRNYDCLHDNFKENVKWEKPYDTIDDNNLKNKCNCTENIIEIKKENNDIHPKQDKEPKPPVPDTRPPPPPPKSDELPAPADQPFDPTILQTTIPLGIALALGSIAFLFLK</sequence>
<feature type="region of interest" description="Disordered" evidence="1">
    <location>
        <begin position="1199"/>
        <end position="1218"/>
    </location>
</feature>
<feature type="compositionally biased region" description="Acidic residues" evidence="1">
    <location>
        <begin position="854"/>
        <end position="895"/>
    </location>
</feature>
<feature type="compositionally biased region" description="Basic and acidic residues" evidence="1">
    <location>
        <begin position="2428"/>
        <end position="2442"/>
    </location>
</feature>
<dbReference type="Pfam" id="PF05424">
    <property type="entry name" value="Duffy_binding"/>
    <property type="match status" value="4"/>
</dbReference>
<feature type="region of interest" description="Disordered" evidence="1">
    <location>
        <begin position="1626"/>
        <end position="1651"/>
    </location>
</feature>
<feature type="domain" description="Cysteine-rich interdomain region 1 gamma" evidence="6">
    <location>
        <begin position="1422"/>
        <end position="1473"/>
    </location>
</feature>
<dbReference type="Pfam" id="PF15447">
    <property type="entry name" value="NTS"/>
    <property type="match status" value="1"/>
</dbReference>
<dbReference type="FunFam" id="1.20.58.1930:FF:000001">
    <property type="entry name" value="Erythrocyte membrane protein 1, PfEMP1"/>
    <property type="match status" value="1"/>
</dbReference>
<feature type="domain" description="Duffy-binding-like" evidence="7">
    <location>
        <begin position="1949"/>
        <end position="2089"/>
    </location>
</feature>
<protein>
    <recommendedName>
        <fullName evidence="9">Duffy-binding-like domain-containing protein</fullName>
    </recommendedName>
</protein>
<keyword evidence="2" id="KW-0812">Transmembrane</keyword>
<feature type="domain" description="Duffy-binding-like" evidence="7">
    <location>
        <begin position="313"/>
        <end position="469"/>
    </location>
</feature>
<proteinExistence type="predicted"/>
<dbReference type="InterPro" id="IPR029210">
    <property type="entry name" value="PfEMP1_NTS"/>
</dbReference>
<reference evidence="8" key="1">
    <citation type="submission" date="2013-02" db="EMBL/GenBank/DDBJ databases">
        <title>The Genome Sequence of Plasmodium falciparum Santa Lucia.</title>
        <authorList>
            <consortium name="The Broad Institute Genome Sequencing Platform"/>
            <consortium name="The Broad Institute Genome Sequencing Center for Infectious Disease"/>
            <person name="Neafsey D."/>
            <person name="Cheeseman I."/>
            <person name="Volkman S."/>
            <person name="Adams J."/>
            <person name="Walker B."/>
            <person name="Young S.K."/>
            <person name="Zeng Q."/>
            <person name="Gargeya S."/>
            <person name="Fitzgerald M."/>
            <person name="Haas B."/>
            <person name="Abouelleil A."/>
            <person name="Alvarado L."/>
            <person name="Arachchi H.M."/>
            <person name="Berlin A.M."/>
            <person name="Chapman S.B."/>
            <person name="Dewar J."/>
            <person name="Goldberg J."/>
            <person name="Griggs A."/>
            <person name="Gujja S."/>
            <person name="Hansen M."/>
            <person name="Howarth C."/>
            <person name="Imamovic A."/>
            <person name="Larimer J."/>
            <person name="McCowan C."/>
            <person name="Murphy C."/>
            <person name="Neiman D."/>
            <person name="Pearson M."/>
            <person name="Priest M."/>
            <person name="Roberts A."/>
            <person name="Saif S."/>
            <person name="Shea T."/>
            <person name="Sisk P."/>
            <person name="Sykes S."/>
            <person name="Wortman J."/>
            <person name="Nusbaum C."/>
            <person name="Birren B."/>
        </authorList>
    </citation>
    <scope>NUCLEOTIDE SEQUENCE [LARGE SCALE GENOMIC DNA]</scope>
    <source>
        <strain evidence="8">Santa Lucia</strain>
    </source>
</reference>
<evidence type="ECO:0000259" key="5">
    <source>
        <dbReference type="Pfam" id="PF15447"/>
    </source>
</evidence>
<feature type="domain" description="Plasmodium falciparum erythrocyte membrane protein-1 N-terminal segment" evidence="5">
    <location>
        <begin position="22"/>
        <end position="57"/>
    </location>
</feature>
<dbReference type="FunFam" id="1.20.1310.20:FF:000003">
    <property type="entry name" value="Erythrocyte membrane protein 1, PfEMP1"/>
    <property type="match status" value="1"/>
</dbReference>
<feature type="region of interest" description="Disordered" evidence="1">
    <location>
        <begin position="1007"/>
        <end position="1040"/>
    </location>
</feature>
<feature type="domain" description="Duffy-binding-like" evidence="7">
    <location>
        <begin position="1233"/>
        <end position="1378"/>
    </location>
</feature>
<dbReference type="EMBL" id="KI928837">
    <property type="protein sequence ID" value="EUT73218.1"/>
    <property type="molecule type" value="Genomic_DNA"/>
</dbReference>
<keyword evidence="2" id="KW-0472">Membrane</keyword>
<feature type="non-terminal residue" evidence="8">
    <location>
        <position position="2494"/>
    </location>
</feature>
<dbReference type="Gene3D" id="1.20.58.1930">
    <property type="match status" value="1"/>
</dbReference>
<feature type="domain" description="Duffy-antigen binding" evidence="4">
    <location>
        <begin position="119"/>
        <end position="309"/>
    </location>
</feature>
<keyword evidence="2" id="KW-1133">Transmembrane helix</keyword>
<feature type="domain" description="Duffy-antigen binding" evidence="4">
    <location>
        <begin position="2148"/>
        <end position="2296"/>
    </location>
</feature>
<dbReference type="InterPro" id="IPR004258">
    <property type="entry name" value="DBL"/>
</dbReference>
<dbReference type="InterPro" id="IPR054595">
    <property type="entry name" value="DBL_C"/>
</dbReference>
<feature type="domain" description="Duffy-binding-like" evidence="3">
    <location>
        <begin position="1495"/>
        <end position="1630"/>
    </location>
</feature>
<feature type="domain" description="Duffy-antigen binding" evidence="4">
    <location>
        <begin position="954"/>
        <end position="1156"/>
    </location>
</feature>
<evidence type="ECO:0000259" key="7">
    <source>
        <dbReference type="Pfam" id="PF22672"/>
    </source>
</evidence>
<feature type="region of interest" description="Disordered" evidence="1">
    <location>
        <begin position="800"/>
        <end position="905"/>
    </location>
</feature>
<evidence type="ECO:0000259" key="6">
    <source>
        <dbReference type="Pfam" id="PF18562"/>
    </source>
</evidence>
<evidence type="ECO:0000313" key="8">
    <source>
        <dbReference type="EMBL" id="EUT73218.1"/>
    </source>
</evidence>
<dbReference type="Proteomes" id="UP000030666">
    <property type="component" value="Unassembled WGS sequence"/>
</dbReference>
<name>W7FNG7_PLAFA</name>
<evidence type="ECO:0008006" key="9">
    <source>
        <dbReference type="Google" id="ProtNLM"/>
    </source>
</evidence>
<dbReference type="InterPro" id="IPR041480">
    <property type="entry name" value="CIDR1_gamma"/>
</dbReference>
<feature type="compositionally biased region" description="Acidic residues" evidence="1">
    <location>
        <begin position="1642"/>
        <end position="1651"/>
    </location>
</feature>
<dbReference type="GO" id="GO:0016020">
    <property type="term" value="C:membrane"/>
    <property type="evidence" value="ECO:0007669"/>
    <property type="project" value="InterPro"/>
</dbReference>